<feature type="non-terminal residue" evidence="1">
    <location>
        <position position="35"/>
    </location>
</feature>
<organism evidence="1 2">
    <name type="scientific">Stegodyphus mimosarum</name>
    <name type="common">African social velvet spider</name>
    <dbReference type="NCBI Taxonomy" id="407821"/>
    <lineage>
        <taxon>Eukaryota</taxon>
        <taxon>Metazoa</taxon>
        <taxon>Ecdysozoa</taxon>
        <taxon>Arthropoda</taxon>
        <taxon>Chelicerata</taxon>
        <taxon>Arachnida</taxon>
        <taxon>Araneae</taxon>
        <taxon>Araneomorphae</taxon>
        <taxon>Entelegynae</taxon>
        <taxon>Eresoidea</taxon>
        <taxon>Eresidae</taxon>
        <taxon>Stegodyphus</taxon>
    </lineage>
</organism>
<dbReference type="AlphaFoldDB" id="A0A087UP00"/>
<dbReference type="EMBL" id="KK120812">
    <property type="protein sequence ID" value="KFM79089.1"/>
    <property type="molecule type" value="Genomic_DNA"/>
</dbReference>
<gene>
    <name evidence="1" type="ORF">X975_22605</name>
</gene>
<keyword evidence="2" id="KW-1185">Reference proteome</keyword>
<dbReference type="Proteomes" id="UP000054359">
    <property type="component" value="Unassembled WGS sequence"/>
</dbReference>
<proteinExistence type="predicted"/>
<evidence type="ECO:0000313" key="1">
    <source>
        <dbReference type="EMBL" id="KFM79089.1"/>
    </source>
</evidence>
<reference evidence="1 2" key="1">
    <citation type="submission" date="2013-11" db="EMBL/GenBank/DDBJ databases">
        <title>Genome sequencing of Stegodyphus mimosarum.</title>
        <authorList>
            <person name="Bechsgaard J."/>
        </authorList>
    </citation>
    <scope>NUCLEOTIDE SEQUENCE [LARGE SCALE GENOMIC DNA]</scope>
</reference>
<accession>A0A087UP00</accession>
<name>A0A087UP00_STEMI</name>
<evidence type="ECO:0000313" key="2">
    <source>
        <dbReference type="Proteomes" id="UP000054359"/>
    </source>
</evidence>
<sequence>MNSDVSMGCQGDKFTENSLTYWKINIFYDKCKVIK</sequence>
<protein>
    <submittedName>
        <fullName evidence="1">Uncharacterized protein</fullName>
    </submittedName>
</protein>